<dbReference type="EMBL" id="FTOR01000002">
    <property type="protein sequence ID" value="SIS96695.1"/>
    <property type="molecule type" value="Genomic_DNA"/>
</dbReference>
<dbReference type="KEGG" id="fln:FLA_3016"/>
<dbReference type="AlphaFoldDB" id="A0A173MHM9"/>
<accession>A0A173MHM9</accession>
<dbReference type="InterPro" id="IPR035992">
    <property type="entry name" value="Ricin_B-like_lectins"/>
</dbReference>
<keyword evidence="5" id="KW-1185">Reference proteome</keyword>
<evidence type="ECO:0000259" key="3">
    <source>
        <dbReference type="SMART" id="SM00458"/>
    </source>
</evidence>
<evidence type="ECO:0000313" key="5">
    <source>
        <dbReference type="Proteomes" id="UP000186917"/>
    </source>
</evidence>
<dbReference type="Gene3D" id="2.80.10.50">
    <property type="match status" value="2"/>
</dbReference>
<dbReference type="Pfam" id="PF18962">
    <property type="entry name" value="Por_Secre_tail"/>
    <property type="match status" value="1"/>
</dbReference>
<name>A0A173MHM9_9BACT</name>
<dbReference type="Pfam" id="PF14200">
    <property type="entry name" value="RicinB_lectin_2"/>
    <property type="match status" value="2"/>
</dbReference>
<dbReference type="STRING" id="477680.SAMN05421788_102377"/>
<dbReference type="InterPro" id="IPR008397">
    <property type="entry name" value="Alginate_lyase_dom"/>
</dbReference>
<dbReference type="PROSITE" id="PS50231">
    <property type="entry name" value="RICIN_B_LECTIN"/>
    <property type="match status" value="1"/>
</dbReference>
<dbReference type="InterPro" id="IPR000772">
    <property type="entry name" value="Ricin_B_lectin"/>
</dbReference>
<feature type="domain" description="Ricin B lectin" evidence="3">
    <location>
        <begin position="395"/>
        <end position="532"/>
    </location>
</feature>
<dbReference type="NCBIfam" id="TIGR04183">
    <property type="entry name" value="Por_Secre_tail"/>
    <property type="match status" value="1"/>
</dbReference>
<evidence type="ECO:0000256" key="1">
    <source>
        <dbReference type="ARBA" id="ARBA00022729"/>
    </source>
</evidence>
<dbReference type="InterPro" id="IPR026444">
    <property type="entry name" value="Secre_tail"/>
</dbReference>
<dbReference type="Gene3D" id="1.50.10.100">
    <property type="entry name" value="Chondroitin AC/alginate lyase"/>
    <property type="match status" value="1"/>
</dbReference>
<organism evidence="4 5">
    <name type="scientific">Filimonas lacunae</name>
    <dbReference type="NCBI Taxonomy" id="477680"/>
    <lineage>
        <taxon>Bacteria</taxon>
        <taxon>Pseudomonadati</taxon>
        <taxon>Bacteroidota</taxon>
        <taxon>Chitinophagia</taxon>
        <taxon>Chitinophagales</taxon>
        <taxon>Chitinophagaceae</taxon>
        <taxon>Filimonas</taxon>
    </lineage>
</organism>
<evidence type="ECO:0000313" key="4">
    <source>
        <dbReference type="EMBL" id="SIS96695.1"/>
    </source>
</evidence>
<dbReference type="GO" id="GO:0016829">
    <property type="term" value="F:lyase activity"/>
    <property type="evidence" value="ECO:0007669"/>
    <property type="project" value="UniProtKB-KW"/>
</dbReference>
<dbReference type="InterPro" id="IPR008929">
    <property type="entry name" value="Chondroitin_lyas"/>
</dbReference>
<sequence>MITSAVLALTTAGTAHTQAFIHPGLLHTEADFTRMRTKVNAAAQPWKGSWDILVANGRSQLTYTPNPVDTVRRGGTGENYSRLFNDIAAAYQTALRWKITGDAAYADKSIAIMNAWSNTLQYVTGNADRFLASGIYGYQFANAAEIMRTYSGWAATDFTRFQNMLLTKFYPLCDDFLLNHNTACITNYWANWDLCNMAAILAIGVLCDRRDLYSRAIDYFKTGAGNGSITHAVWYLHSSTLGQWQESGRDQGHSTLGIGLLASFCEMAWNQGDDMYGYDSNRFMKGAEYVAQYNTGNTVPYTTYTWGNGQNCAQMSQTIISDASRGNLRPVWEMVYNHYANRMGLSVPGIAAYATLHRPEGGGGNYGTTSGGFDQLGFGSLTFTRDPLPTTGPVNGIYKIFARHSGQAMDVMNNGTANGTNVRQWPANDCVCQQWTLTNAGSNQYTLVGVGSGKNLDIASNSTADGANAAIWQSTGGNNQKFTFTPVGGGFYRITPVHSGKCLDVDGASLTNGANIFQWTYQNGKNEHWQLVPVGGAAAVTAARIAVSKEIATDTTNTSKNEGYALYPNPAQNELTVLLPGKQAANNTLAVLQNVSGQIIQQVKISGSKYLFHLQGMPKGVYWLRIQEGERTVSLPFVKE</sequence>
<evidence type="ECO:0000256" key="2">
    <source>
        <dbReference type="ARBA" id="ARBA00023239"/>
    </source>
</evidence>
<protein>
    <submittedName>
        <fullName evidence="4">Por secretion system C-terminal sorting domain-containing protein</fullName>
    </submittedName>
</protein>
<dbReference type="Pfam" id="PF05426">
    <property type="entry name" value="Alginate_lyase"/>
    <property type="match status" value="1"/>
</dbReference>
<dbReference type="Proteomes" id="UP000186917">
    <property type="component" value="Unassembled WGS sequence"/>
</dbReference>
<dbReference type="GO" id="GO:0042597">
    <property type="term" value="C:periplasmic space"/>
    <property type="evidence" value="ECO:0007669"/>
    <property type="project" value="InterPro"/>
</dbReference>
<gene>
    <name evidence="4" type="ORF">SAMN05421788_102377</name>
</gene>
<dbReference type="CDD" id="cd00161">
    <property type="entry name" value="beta-trefoil_Ricin-like"/>
    <property type="match status" value="1"/>
</dbReference>
<keyword evidence="2" id="KW-0456">Lyase</keyword>
<dbReference type="SUPFAM" id="SSF50370">
    <property type="entry name" value="Ricin B-like lectins"/>
    <property type="match status" value="1"/>
</dbReference>
<reference evidence="5" key="1">
    <citation type="submission" date="2017-01" db="EMBL/GenBank/DDBJ databases">
        <authorList>
            <person name="Varghese N."/>
            <person name="Submissions S."/>
        </authorList>
    </citation>
    <scope>NUCLEOTIDE SEQUENCE [LARGE SCALE GENOMIC DNA]</scope>
    <source>
        <strain evidence="5">DSM 21054</strain>
    </source>
</reference>
<proteinExistence type="predicted"/>
<keyword evidence="1" id="KW-0732">Signal</keyword>
<dbReference type="SUPFAM" id="SSF48230">
    <property type="entry name" value="Chondroitin AC/alginate lyase"/>
    <property type="match status" value="1"/>
</dbReference>
<dbReference type="SMART" id="SM00458">
    <property type="entry name" value="RICIN"/>
    <property type="match status" value="1"/>
</dbReference>